<sequence>MTSASFLNRPAWALASLLVLAGCASGPAQNISLIPAGQVASQTEKAGLFTQPVKYERTRPGCKGDCPKLVVDSVVFPGHAKLSALVDHALATMTGIGEARTPPYTTIAEFEDYFWKTAAPRDEVILSAKTRYRSQGLTVVELITGQYFTGAAHGITATQFLNWDNQTEKVLGLANVLRPGQYDAYVAALQAAHTQWLGTQPDYKNDPDGYLRLWPFQPTDNFALTDMGLVAKYGSYELAPYSSGLPELLVPYAQLQGILRSEYLPAAAGS</sequence>
<name>A0A842HQD4_9BURK</name>
<dbReference type="InterPro" id="IPR021729">
    <property type="entry name" value="DUF3298"/>
</dbReference>
<evidence type="ECO:0000259" key="2">
    <source>
        <dbReference type="Pfam" id="PF11738"/>
    </source>
</evidence>
<proteinExistence type="predicted"/>
<evidence type="ECO:0000313" key="4">
    <source>
        <dbReference type="Proteomes" id="UP000545386"/>
    </source>
</evidence>
<dbReference type="Gene3D" id="3.90.640.20">
    <property type="entry name" value="Heat-shock cognate protein, ATPase"/>
    <property type="match status" value="1"/>
</dbReference>
<gene>
    <name evidence="3" type="ORF">GTU67_06010</name>
</gene>
<feature type="signal peptide" evidence="1">
    <location>
        <begin position="1"/>
        <end position="21"/>
    </location>
</feature>
<dbReference type="AlphaFoldDB" id="A0A842HQD4"/>
<organism evidence="3 4">
    <name type="scientific">Pusillimonas minor</name>
    <dbReference type="NCBI Taxonomy" id="2697024"/>
    <lineage>
        <taxon>Bacteria</taxon>
        <taxon>Pseudomonadati</taxon>
        <taxon>Pseudomonadota</taxon>
        <taxon>Betaproteobacteria</taxon>
        <taxon>Burkholderiales</taxon>
        <taxon>Alcaligenaceae</taxon>
        <taxon>Pusillimonas</taxon>
    </lineage>
</organism>
<comment type="caution">
    <text evidence="3">The sequence shown here is derived from an EMBL/GenBank/DDBJ whole genome shotgun (WGS) entry which is preliminary data.</text>
</comment>
<dbReference type="Gene3D" id="3.30.565.40">
    <property type="entry name" value="Fervidobacterium nodosum Rt17-B1 like"/>
    <property type="match status" value="1"/>
</dbReference>
<feature type="chain" id="PRO_5032574909" evidence="1">
    <location>
        <begin position="22"/>
        <end position="270"/>
    </location>
</feature>
<dbReference type="Pfam" id="PF11738">
    <property type="entry name" value="DUF3298"/>
    <property type="match status" value="1"/>
</dbReference>
<keyword evidence="1" id="KW-0732">Signal</keyword>
<dbReference type="EMBL" id="JACJUU010000003">
    <property type="protein sequence ID" value="MBC2769471.1"/>
    <property type="molecule type" value="Genomic_DNA"/>
</dbReference>
<dbReference type="RefSeq" id="WP_185779197.1">
    <property type="nucleotide sequence ID" value="NZ_JACJUU010000003.1"/>
</dbReference>
<evidence type="ECO:0000256" key="1">
    <source>
        <dbReference type="SAM" id="SignalP"/>
    </source>
</evidence>
<dbReference type="Proteomes" id="UP000545386">
    <property type="component" value="Unassembled WGS sequence"/>
</dbReference>
<reference evidence="3 4" key="1">
    <citation type="submission" date="2020-08" db="EMBL/GenBank/DDBJ databases">
        <title>Paraeoetvoesia sp. YC-7-48 draft genome sequence.</title>
        <authorList>
            <person name="Yao L."/>
        </authorList>
    </citation>
    <scope>NUCLEOTIDE SEQUENCE [LARGE SCALE GENOMIC DNA]</scope>
    <source>
        <strain evidence="4">YC-7-48</strain>
    </source>
</reference>
<protein>
    <submittedName>
        <fullName evidence="3">DUF3298 domain-containing protein</fullName>
    </submittedName>
</protein>
<evidence type="ECO:0000313" key="3">
    <source>
        <dbReference type="EMBL" id="MBC2769471.1"/>
    </source>
</evidence>
<accession>A0A842HQD4</accession>
<keyword evidence="4" id="KW-1185">Reference proteome</keyword>
<feature type="domain" description="DUF3298" evidence="2">
    <location>
        <begin position="175"/>
        <end position="252"/>
    </location>
</feature>
<dbReference type="InterPro" id="IPR037126">
    <property type="entry name" value="PdaC/RsiV-like_sf"/>
</dbReference>